<evidence type="ECO:0000313" key="2">
    <source>
        <dbReference type="EMBL" id="GBM10161.1"/>
    </source>
</evidence>
<evidence type="ECO:0000313" key="3">
    <source>
        <dbReference type="Proteomes" id="UP000499080"/>
    </source>
</evidence>
<feature type="region of interest" description="Disordered" evidence="1">
    <location>
        <begin position="42"/>
        <end position="66"/>
    </location>
</feature>
<protein>
    <submittedName>
        <fullName evidence="2">Uncharacterized protein</fullName>
    </submittedName>
</protein>
<name>A0A4Y2D0C3_ARAVE</name>
<organism evidence="2 3">
    <name type="scientific">Araneus ventricosus</name>
    <name type="common">Orbweaver spider</name>
    <name type="synonym">Epeira ventricosa</name>
    <dbReference type="NCBI Taxonomy" id="182803"/>
    <lineage>
        <taxon>Eukaryota</taxon>
        <taxon>Metazoa</taxon>
        <taxon>Ecdysozoa</taxon>
        <taxon>Arthropoda</taxon>
        <taxon>Chelicerata</taxon>
        <taxon>Arachnida</taxon>
        <taxon>Araneae</taxon>
        <taxon>Araneomorphae</taxon>
        <taxon>Entelegynae</taxon>
        <taxon>Araneoidea</taxon>
        <taxon>Araneidae</taxon>
        <taxon>Araneus</taxon>
    </lineage>
</organism>
<dbReference type="EMBL" id="BGPR01000281">
    <property type="protein sequence ID" value="GBM10161.1"/>
    <property type="molecule type" value="Genomic_DNA"/>
</dbReference>
<sequence>MLILWNTLNDSLIRMLHDDTLKKKRYSKEGLGGLVVRCRPRGWRAPGSKPDSTEDPPRIWDRFTPNPTYQAKRPLAGVVRKFRKGVPTQAQSTPSDGGSKLRCPSQNSSRIANVSKLN</sequence>
<accession>A0A4Y2D0C3</accession>
<proteinExistence type="predicted"/>
<evidence type="ECO:0000256" key="1">
    <source>
        <dbReference type="SAM" id="MobiDB-lite"/>
    </source>
</evidence>
<feature type="compositionally biased region" description="Basic and acidic residues" evidence="1">
    <location>
        <begin position="51"/>
        <end position="61"/>
    </location>
</feature>
<gene>
    <name evidence="2" type="ORF">AVEN_258763_1</name>
</gene>
<dbReference type="Proteomes" id="UP000499080">
    <property type="component" value="Unassembled WGS sequence"/>
</dbReference>
<feature type="compositionally biased region" description="Polar residues" evidence="1">
    <location>
        <begin position="104"/>
        <end position="118"/>
    </location>
</feature>
<feature type="region of interest" description="Disordered" evidence="1">
    <location>
        <begin position="83"/>
        <end position="118"/>
    </location>
</feature>
<keyword evidence="3" id="KW-1185">Reference proteome</keyword>
<comment type="caution">
    <text evidence="2">The sequence shown here is derived from an EMBL/GenBank/DDBJ whole genome shotgun (WGS) entry which is preliminary data.</text>
</comment>
<dbReference type="AlphaFoldDB" id="A0A4Y2D0C3"/>
<reference evidence="2 3" key="1">
    <citation type="journal article" date="2019" name="Sci. Rep.">
        <title>Orb-weaving spider Araneus ventricosus genome elucidates the spidroin gene catalogue.</title>
        <authorList>
            <person name="Kono N."/>
            <person name="Nakamura H."/>
            <person name="Ohtoshi R."/>
            <person name="Moran D.A.P."/>
            <person name="Shinohara A."/>
            <person name="Yoshida Y."/>
            <person name="Fujiwara M."/>
            <person name="Mori M."/>
            <person name="Tomita M."/>
            <person name="Arakawa K."/>
        </authorList>
    </citation>
    <scope>NUCLEOTIDE SEQUENCE [LARGE SCALE GENOMIC DNA]</scope>
</reference>